<sequence>MSLKCKLVLVGVIYLSCKVVSTGCEVVWVNRNVRDSFLVGKDGCMSDPKVCTNFDARCTKPAGVCLCGTKSNYRNPRPGNDKGYGCLDNHNMRTGIGGSTNCTLEPFQLIPYSHNKLPEKFSDNPHIVMKNCSLSNVKAKFPDKAREMELQWLDESYVDLNVSSNDIYFKWKRSVPNLHGTIITFNLYCEVKIPGIKADQSRQRKCLRAKIRGTWFADADPVPTEQTDTSTPTEPTEVPTPSEPTEVSTPSEPTEIPTPSEPTEISAPIEPTEISTSTEPTEISTPTEPTEIPTPSEPTEISTPSEPTEISTPNEPTEVSVPSEPTEVPTPSESTEISTSSEPTDVSTPTEATVTSSQPKSSQIITKITSPVTVTTAEPRTNPTWSIPVVTRQLATSALKSTDTMTMSPTISARSSSPQKGSSSDGDSSGTIIAIAVMVAVILLIALVVLFWLLCKRKKRYSSINSSRGISCREDGWTSMTQFRYTESNIRAPDPYEDARKTNETFAVYSSHVYTTLNVRSVVVEDNPVYETPYSRQCVVVEANPAYETPDSQCVFVEANPTYETPDSQGVVVEANPVYETPDSESLM</sequence>
<feature type="compositionally biased region" description="Low complexity" evidence="1">
    <location>
        <begin position="229"/>
        <end position="344"/>
    </location>
</feature>
<feature type="compositionally biased region" description="Polar residues" evidence="1">
    <location>
        <begin position="398"/>
        <end position="411"/>
    </location>
</feature>
<gene>
    <name evidence="4" type="ORF">PACLA_8A056552</name>
</gene>
<accession>A0A6S7JAJ8</accession>
<feature type="compositionally biased region" description="Low complexity" evidence="1">
    <location>
        <begin position="412"/>
        <end position="426"/>
    </location>
</feature>
<feature type="compositionally biased region" description="Polar residues" evidence="1">
    <location>
        <begin position="345"/>
        <end position="363"/>
    </location>
</feature>
<feature type="chain" id="PRO_5043366422" evidence="3">
    <location>
        <begin position="25"/>
        <end position="588"/>
    </location>
</feature>
<evidence type="ECO:0000256" key="1">
    <source>
        <dbReference type="SAM" id="MobiDB-lite"/>
    </source>
</evidence>
<dbReference type="EMBL" id="CACRXK020008197">
    <property type="protein sequence ID" value="CAB4014202.1"/>
    <property type="molecule type" value="Genomic_DNA"/>
</dbReference>
<feature type="non-terminal residue" evidence="4">
    <location>
        <position position="1"/>
    </location>
</feature>
<feature type="transmembrane region" description="Helical" evidence="2">
    <location>
        <begin position="432"/>
        <end position="454"/>
    </location>
</feature>
<feature type="region of interest" description="Disordered" evidence="1">
    <location>
        <begin position="398"/>
        <end position="426"/>
    </location>
</feature>
<name>A0A6S7JAJ8_PARCT</name>
<organism evidence="4 5">
    <name type="scientific">Paramuricea clavata</name>
    <name type="common">Red gorgonian</name>
    <name type="synonym">Violescent sea-whip</name>
    <dbReference type="NCBI Taxonomy" id="317549"/>
    <lineage>
        <taxon>Eukaryota</taxon>
        <taxon>Metazoa</taxon>
        <taxon>Cnidaria</taxon>
        <taxon>Anthozoa</taxon>
        <taxon>Octocorallia</taxon>
        <taxon>Malacalcyonacea</taxon>
        <taxon>Plexauridae</taxon>
        <taxon>Paramuricea</taxon>
    </lineage>
</organism>
<proteinExistence type="predicted"/>
<feature type="region of interest" description="Disordered" evidence="1">
    <location>
        <begin position="217"/>
        <end position="363"/>
    </location>
</feature>
<feature type="signal peptide" evidence="3">
    <location>
        <begin position="1"/>
        <end position="24"/>
    </location>
</feature>
<keyword evidence="3" id="KW-0732">Signal</keyword>
<dbReference type="Proteomes" id="UP001152795">
    <property type="component" value="Unassembled WGS sequence"/>
</dbReference>
<keyword evidence="2" id="KW-1133">Transmembrane helix</keyword>
<keyword evidence="2" id="KW-0812">Transmembrane</keyword>
<reference evidence="4" key="1">
    <citation type="submission" date="2020-04" db="EMBL/GenBank/DDBJ databases">
        <authorList>
            <person name="Alioto T."/>
            <person name="Alioto T."/>
            <person name="Gomez Garrido J."/>
        </authorList>
    </citation>
    <scope>NUCLEOTIDE SEQUENCE</scope>
    <source>
        <strain evidence="4">A484AB</strain>
    </source>
</reference>
<evidence type="ECO:0000256" key="2">
    <source>
        <dbReference type="SAM" id="Phobius"/>
    </source>
</evidence>
<evidence type="ECO:0000313" key="4">
    <source>
        <dbReference type="EMBL" id="CAB4014202.1"/>
    </source>
</evidence>
<protein>
    <submittedName>
        <fullName evidence="4">Uncharacterized protein</fullName>
    </submittedName>
</protein>
<keyword evidence="5" id="KW-1185">Reference proteome</keyword>
<keyword evidence="2" id="KW-0472">Membrane</keyword>
<dbReference type="AlphaFoldDB" id="A0A6S7JAJ8"/>
<evidence type="ECO:0000313" key="5">
    <source>
        <dbReference type="Proteomes" id="UP001152795"/>
    </source>
</evidence>
<comment type="caution">
    <text evidence="4">The sequence shown here is derived from an EMBL/GenBank/DDBJ whole genome shotgun (WGS) entry which is preliminary data.</text>
</comment>
<dbReference type="PRINTS" id="PR01217">
    <property type="entry name" value="PRICHEXTENSN"/>
</dbReference>
<evidence type="ECO:0000256" key="3">
    <source>
        <dbReference type="SAM" id="SignalP"/>
    </source>
</evidence>